<dbReference type="GO" id="GO:0005524">
    <property type="term" value="F:ATP binding"/>
    <property type="evidence" value="ECO:0007669"/>
    <property type="project" value="InterPro"/>
</dbReference>
<dbReference type="PANTHER" id="PTHR32182:SF22">
    <property type="entry name" value="ATP-DEPENDENT ENDONUCLEASE, OLD FAMILY-RELATED"/>
    <property type="match status" value="1"/>
</dbReference>
<keyword evidence="5" id="KW-1185">Reference proteome</keyword>
<evidence type="ECO:0000259" key="3">
    <source>
        <dbReference type="Pfam" id="PF13304"/>
    </source>
</evidence>
<dbReference type="Proteomes" id="UP000664164">
    <property type="component" value="Unassembled WGS sequence"/>
</dbReference>
<dbReference type="InterPro" id="IPR003395">
    <property type="entry name" value="RecF/RecN/SMC_N"/>
</dbReference>
<dbReference type="GO" id="GO:0016887">
    <property type="term" value="F:ATP hydrolysis activity"/>
    <property type="evidence" value="ECO:0007669"/>
    <property type="project" value="InterPro"/>
</dbReference>
<evidence type="ECO:0000256" key="1">
    <source>
        <dbReference type="ARBA" id="ARBA00023236"/>
    </source>
</evidence>
<dbReference type="Pfam" id="PF02463">
    <property type="entry name" value="SMC_N"/>
    <property type="match status" value="1"/>
</dbReference>
<gene>
    <name evidence="4" type="ORF">J1902_11365</name>
</gene>
<dbReference type="InterPro" id="IPR027417">
    <property type="entry name" value="P-loop_NTPase"/>
</dbReference>
<proteinExistence type="predicted"/>
<dbReference type="GO" id="GO:0009432">
    <property type="term" value="P:SOS response"/>
    <property type="evidence" value="ECO:0007669"/>
    <property type="project" value="UniProtKB-KW"/>
</dbReference>
<dbReference type="EMBL" id="JAFNLL010000026">
    <property type="protein sequence ID" value="MBO1268567.1"/>
    <property type="molecule type" value="Genomic_DNA"/>
</dbReference>
<protein>
    <submittedName>
        <fullName evidence="4">AAA family ATPase</fullName>
    </submittedName>
</protein>
<dbReference type="GO" id="GO:0006302">
    <property type="term" value="P:double-strand break repair"/>
    <property type="evidence" value="ECO:0007669"/>
    <property type="project" value="TreeGrafter"/>
</dbReference>
<dbReference type="AlphaFoldDB" id="A0A939HID4"/>
<evidence type="ECO:0000259" key="2">
    <source>
        <dbReference type="Pfam" id="PF02463"/>
    </source>
</evidence>
<dbReference type="SUPFAM" id="SSF52540">
    <property type="entry name" value="P-loop containing nucleoside triphosphate hydrolases"/>
    <property type="match status" value="1"/>
</dbReference>
<accession>A0A939HID4</accession>
<feature type="domain" description="RecF/RecN/SMC N-terminal" evidence="2">
    <location>
        <begin position="1"/>
        <end position="45"/>
    </location>
</feature>
<dbReference type="InterPro" id="IPR003959">
    <property type="entry name" value="ATPase_AAA_core"/>
</dbReference>
<evidence type="ECO:0000313" key="5">
    <source>
        <dbReference type="Proteomes" id="UP000664164"/>
    </source>
</evidence>
<feature type="domain" description="ATPase AAA-type core" evidence="3">
    <location>
        <begin position="246"/>
        <end position="405"/>
    </location>
</feature>
<dbReference type="Gene3D" id="3.40.50.300">
    <property type="entry name" value="P-loop containing nucleotide triphosphate hydrolases"/>
    <property type="match status" value="2"/>
</dbReference>
<dbReference type="RefSeq" id="WP_207616370.1">
    <property type="nucleotide sequence ID" value="NZ_JAFNLL010000026.1"/>
</dbReference>
<sequence>MLTRIEVQGFKNLQDVTLEFGSFTCIAGPNGIGKSNIFDAIMFLAHAARRPLHEACQLIRGSAETRSADPRELFWNGFSATQREMNFAVEMIVPGVVEDDLGAITEVKTTFLRYELGLGYEEPHGPAGVGRLILRHEQLSHINKGEAKKHLRFPHSAKEFRDSVVTNERRAGLFLSTAEKDGVTVINMHGDGGSSGKPSPRAAQKTGRTILSTVNVKDYPTILAARREMESWQQLALEPSSLRKPNSFNDSKHLASDGNYLAATLYRIAADAESIIGGRSADDLYAQVATRLSELIGIDVDRIEVELDPVREVFTLFMTERGGLRLPARALSEGTLRFLALCVLLEDPSFTGVVCLEEPENGIHPANLPSIVELVRDIAVDVSEAPGDGNPFRQVIINTHSPGVIQLCAPEDLIMADVRRTRSDEGTPVRALRCLPYKGSWRSEINEPSFEKGDLIPYLTTPHGAQLSLPDDLFAGLK</sequence>
<reference evidence="4" key="1">
    <citation type="submission" date="2021-03" db="EMBL/GenBank/DDBJ databases">
        <title>A new species, PO-11, isolated from a karst cave deposit.</title>
        <authorList>
            <person name="Zhaoxiaoyong W."/>
        </authorList>
    </citation>
    <scope>NUCLEOTIDE SEQUENCE</scope>
    <source>
        <strain evidence="4">PO-11</strain>
    </source>
</reference>
<dbReference type="PANTHER" id="PTHR32182">
    <property type="entry name" value="DNA REPLICATION AND REPAIR PROTEIN RECF"/>
    <property type="match status" value="1"/>
</dbReference>
<keyword evidence="1" id="KW-0227">DNA damage</keyword>
<keyword evidence="1" id="KW-0742">SOS response</keyword>
<dbReference type="GO" id="GO:0000731">
    <property type="term" value="P:DNA synthesis involved in DNA repair"/>
    <property type="evidence" value="ECO:0007669"/>
    <property type="project" value="TreeGrafter"/>
</dbReference>
<name>A0A939HID4_9MICC</name>
<comment type="caution">
    <text evidence="4">The sequence shown here is derived from an EMBL/GenBank/DDBJ whole genome shotgun (WGS) entry which is preliminary data.</text>
</comment>
<organism evidence="4 5">
    <name type="scientific">Arthrobacter cavernae</name>
    <dbReference type="NCBI Taxonomy" id="2817681"/>
    <lineage>
        <taxon>Bacteria</taxon>
        <taxon>Bacillati</taxon>
        <taxon>Actinomycetota</taxon>
        <taxon>Actinomycetes</taxon>
        <taxon>Micrococcales</taxon>
        <taxon>Micrococcaceae</taxon>
        <taxon>Arthrobacter</taxon>
    </lineage>
</organism>
<dbReference type="Pfam" id="PF13304">
    <property type="entry name" value="AAA_21"/>
    <property type="match status" value="1"/>
</dbReference>
<evidence type="ECO:0000313" key="4">
    <source>
        <dbReference type="EMBL" id="MBO1268567.1"/>
    </source>
</evidence>